<keyword evidence="8" id="KW-1185">Reference proteome</keyword>
<dbReference type="InterPro" id="IPR000109">
    <property type="entry name" value="POT_fam"/>
</dbReference>
<evidence type="ECO:0000256" key="3">
    <source>
        <dbReference type="ARBA" id="ARBA00022692"/>
    </source>
</evidence>
<sequence>MEKHTVTNVDEILFAARQASRTYGLKGDDEFVHTPDGEVPNEYERSKLRLVSDKIPLSAWLVCIVETAERFSYYGTAGPLQNYMQNPYGSGLRPGALGLGQANASSIWYGFNLYMFVTPLVGGVIADSWLGRYRTICWGVAFQLAGLLIIFLTSLPYSLEHGAGLGGLIATLVLLGTASGGIKSNVSVMIFDQYPETKAKLRTLKSGERVIVDPLITITNIYMVFYNLLCIGCLSGIPATYLELRVGFWATFLLTFCVFWISVVGLALGRKKYVRNKPQPVLGKAFQALWMAVRNGFNMNAAKPSFQARLRQIGRNGSSEHITWGWDDRFVEELKRGLYACRVFIPLPIAWLCYLQAMNNLVSQAGTMETHGLPNDILYNFQLIIEIVIIQVLRTLVYPLLRNRHIKLGPIRRITFGFAAGVLATAWAAIVQHIVYSAGPCYEFPLMCEASKNGTIPNQVNVMLQFPCYVLFALSEAMFSITAAEYAYTKAPTSMKSVVSALNLFTVAVASALGIAVSRAAVNPGLTIMYSSLAAVYFVVTCLFWFFCRGYDDLEEQFFDLDAKSSSQASQ</sequence>
<dbReference type="Pfam" id="PF00854">
    <property type="entry name" value="PTR2"/>
    <property type="match status" value="1"/>
</dbReference>
<proteinExistence type="inferred from homology"/>
<comment type="caution">
    <text evidence="7">The sequence shown here is derived from an EMBL/GenBank/DDBJ whole genome shotgun (WGS) entry which is preliminary data.</text>
</comment>
<evidence type="ECO:0000256" key="4">
    <source>
        <dbReference type="ARBA" id="ARBA00022989"/>
    </source>
</evidence>
<evidence type="ECO:0000313" key="7">
    <source>
        <dbReference type="EMBL" id="KAH6645131.1"/>
    </source>
</evidence>
<comment type="subcellular location">
    <subcellularLocation>
        <location evidence="1">Membrane</location>
        <topology evidence="1">Multi-pass membrane protein</topology>
    </subcellularLocation>
</comment>
<reference evidence="7" key="1">
    <citation type="journal article" date="2021" name="Nat. Commun.">
        <title>Genetic determinants of endophytism in the Arabidopsis root mycobiome.</title>
        <authorList>
            <person name="Mesny F."/>
            <person name="Miyauchi S."/>
            <person name="Thiergart T."/>
            <person name="Pickel B."/>
            <person name="Atanasova L."/>
            <person name="Karlsson M."/>
            <person name="Huettel B."/>
            <person name="Barry K.W."/>
            <person name="Haridas S."/>
            <person name="Chen C."/>
            <person name="Bauer D."/>
            <person name="Andreopoulos W."/>
            <person name="Pangilinan J."/>
            <person name="LaButti K."/>
            <person name="Riley R."/>
            <person name="Lipzen A."/>
            <person name="Clum A."/>
            <person name="Drula E."/>
            <person name="Henrissat B."/>
            <person name="Kohler A."/>
            <person name="Grigoriev I.V."/>
            <person name="Martin F.M."/>
            <person name="Hacquard S."/>
        </authorList>
    </citation>
    <scope>NUCLEOTIDE SEQUENCE</scope>
    <source>
        <strain evidence="7">MPI-SDFR-AT-0073</strain>
    </source>
</reference>
<feature type="transmembrane region" description="Helical" evidence="6">
    <location>
        <begin position="377"/>
        <end position="401"/>
    </location>
</feature>
<evidence type="ECO:0000256" key="6">
    <source>
        <dbReference type="SAM" id="Phobius"/>
    </source>
</evidence>
<evidence type="ECO:0000256" key="1">
    <source>
        <dbReference type="ARBA" id="ARBA00004141"/>
    </source>
</evidence>
<feature type="transmembrane region" description="Helical" evidence="6">
    <location>
        <begin position="501"/>
        <end position="522"/>
    </location>
</feature>
<feature type="transmembrane region" description="Helical" evidence="6">
    <location>
        <begin position="138"/>
        <end position="157"/>
    </location>
</feature>
<feature type="transmembrane region" description="Helical" evidence="6">
    <location>
        <begin position="339"/>
        <end position="357"/>
    </location>
</feature>
<feature type="transmembrane region" description="Helical" evidence="6">
    <location>
        <begin position="469"/>
        <end position="489"/>
    </location>
</feature>
<dbReference type="EMBL" id="JAGPXC010000012">
    <property type="protein sequence ID" value="KAH6645131.1"/>
    <property type="molecule type" value="Genomic_DNA"/>
</dbReference>
<dbReference type="Proteomes" id="UP000758603">
    <property type="component" value="Unassembled WGS sequence"/>
</dbReference>
<dbReference type="SUPFAM" id="SSF103473">
    <property type="entry name" value="MFS general substrate transporter"/>
    <property type="match status" value="1"/>
</dbReference>
<keyword evidence="3 6" id="KW-0812">Transmembrane</keyword>
<dbReference type="RefSeq" id="XP_045951645.1">
    <property type="nucleotide sequence ID" value="XM_046105608.1"/>
</dbReference>
<dbReference type="PROSITE" id="PS01022">
    <property type="entry name" value="PTR2_1"/>
    <property type="match status" value="1"/>
</dbReference>
<dbReference type="AlphaFoldDB" id="A0A9P8RL35"/>
<feature type="transmembrane region" description="Helical" evidence="6">
    <location>
        <begin position="107"/>
        <end position="126"/>
    </location>
</feature>
<dbReference type="InterPro" id="IPR036259">
    <property type="entry name" value="MFS_trans_sf"/>
</dbReference>
<organism evidence="7 8">
    <name type="scientific">Truncatella angustata</name>
    <dbReference type="NCBI Taxonomy" id="152316"/>
    <lineage>
        <taxon>Eukaryota</taxon>
        <taxon>Fungi</taxon>
        <taxon>Dikarya</taxon>
        <taxon>Ascomycota</taxon>
        <taxon>Pezizomycotina</taxon>
        <taxon>Sordariomycetes</taxon>
        <taxon>Xylariomycetidae</taxon>
        <taxon>Amphisphaeriales</taxon>
        <taxon>Sporocadaceae</taxon>
        <taxon>Truncatella</taxon>
    </lineage>
</organism>
<accession>A0A9P8RL35</accession>
<dbReference type="GO" id="GO:0006857">
    <property type="term" value="P:oligopeptide transport"/>
    <property type="evidence" value="ECO:0007669"/>
    <property type="project" value="InterPro"/>
</dbReference>
<dbReference type="GeneID" id="70134499"/>
<keyword evidence="4 6" id="KW-1133">Transmembrane helix</keyword>
<feature type="transmembrane region" description="Helical" evidence="6">
    <location>
        <begin position="248"/>
        <end position="269"/>
    </location>
</feature>
<evidence type="ECO:0000313" key="8">
    <source>
        <dbReference type="Proteomes" id="UP000758603"/>
    </source>
</evidence>
<comment type="similarity">
    <text evidence="2">Belongs to the major facilitator superfamily. Proton-dependent oligopeptide transporter (POT/PTR) (TC 2.A.17) family.</text>
</comment>
<dbReference type="GO" id="GO:0016020">
    <property type="term" value="C:membrane"/>
    <property type="evidence" value="ECO:0007669"/>
    <property type="project" value="UniProtKB-SubCell"/>
</dbReference>
<keyword evidence="5 6" id="KW-0472">Membrane</keyword>
<feature type="transmembrane region" description="Helical" evidence="6">
    <location>
        <begin position="413"/>
        <end position="436"/>
    </location>
</feature>
<evidence type="ECO:0000256" key="5">
    <source>
        <dbReference type="ARBA" id="ARBA00023136"/>
    </source>
</evidence>
<gene>
    <name evidence="7" type="ORF">BKA67DRAFT_632534</name>
</gene>
<feature type="transmembrane region" description="Helical" evidence="6">
    <location>
        <begin position="528"/>
        <end position="548"/>
    </location>
</feature>
<dbReference type="Gene3D" id="1.20.1250.20">
    <property type="entry name" value="MFS general substrate transporter like domains"/>
    <property type="match status" value="1"/>
</dbReference>
<name>A0A9P8RL35_9PEZI</name>
<dbReference type="PANTHER" id="PTHR11654">
    <property type="entry name" value="OLIGOPEPTIDE TRANSPORTER-RELATED"/>
    <property type="match status" value="1"/>
</dbReference>
<dbReference type="OrthoDB" id="8904098at2759"/>
<feature type="transmembrane region" description="Helical" evidence="6">
    <location>
        <begin position="163"/>
        <end position="182"/>
    </location>
</feature>
<protein>
    <submittedName>
        <fullName evidence="7">Di/tri peptide transporter 2</fullName>
    </submittedName>
</protein>
<evidence type="ECO:0000256" key="2">
    <source>
        <dbReference type="ARBA" id="ARBA00005982"/>
    </source>
</evidence>
<dbReference type="InterPro" id="IPR018456">
    <property type="entry name" value="PTR2_symporter_CS"/>
</dbReference>
<dbReference type="GO" id="GO:0022857">
    <property type="term" value="F:transmembrane transporter activity"/>
    <property type="evidence" value="ECO:0007669"/>
    <property type="project" value="InterPro"/>
</dbReference>